<dbReference type="OrthoDB" id="5819201at2759"/>
<keyword evidence="7" id="KW-1185">Reference proteome</keyword>
<evidence type="ECO:0000313" key="8">
    <source>
        <dbReference type="WBParaSite" id="HCON_00175260-00001"/>
    </source>
</evidence>
<accession>A0A7I4Z4K7</accession>
<comment type="similarity">
    <text evidence="5">Belongs to the nematode receptor-like protein sra family.</text>
</comment>
<evidence type="ECO:0000256" key="5">
    <source>
        <dbReference type="ARBA" id="ARBA00037994"/>
    </source>
</evidence>
<keyword evidence="3 6" id="KW-1133">Transmembrane helix</keyword>
<evidence type="ECO:0000256" key="6">
    <source>
        <dbReference type="SAM" id="Phobius"/>
    </source>
</evidence>
<reference evidence="8" key="1">
    <citation type="submission" date="2020-12" db="UniProtKB">
        <authorList>
            <consortium name="WormBaseParasite"/>
        </authorList>
    </citation>
    <scope>IDENTIFICATION</scope>
    <source>
        <strain evidence="8">MHco3</strain>
    </source>
</reference>
<name>A0A7I4Z4K7_HAECO</name>
<dbReference type="WBParaSite" id="HCON_00175260-00001">
    <property type="protein sequence ID" value="HCON_00175260-00001"/>
    <property type="gene ID" value="HCON_00175260"/>
</dbReference>
<dbReference type="Pfam" id="PF10292">
    <property type="entry name" value="7TM_GPCR_Srab"/>
    <property type="match status" value="1"/>
</dbReference>
<dbReference type="InterPro" id="IPR019408">
    <property type="entry name" value="7TM_GPCR_serpentine_rcpt_Srab"/>
</dbReference>
<keyword evidence="4 6" id="KW-0472">Membrane</keyword>
<feature type="transmembrane region" description="Helical" evidence="6">
    <location>
        <begin position="101"/>
        <end position="125"/>
    </location>
</feature>
<evidence type="ECO:0000313" key="7">
    <source>
        <dbReference type="Proteomes" id="UP000025227"/>
    </source>
</evidence>
<comment type="subcellular location">
    <subcellularLocation>
        <location evidence="1">Membrane</location>
        <topology evidence="1">Multi-pass membrane protein</topology>
    </subcellularLocation>
</comment>
<dbReference type="GO" id="GO:0016020">
    <property type="term" value="C:membrane"/>
    <property type="evidence" value="ECO:0007669"/>
    <property type="project" value="UniProtKB-SubCell"/>
</dbReference>
<dbReference type="PANTHER" id="PTHR31357:SF5">
    <property type="entry name" value="SERPENTINE RECEPTOR CLASS ALPHA-1-RELATED"/>
    <property type="match status" value="1"/>
</dbReference>
<feature type="transmembrane region" description="Helical" evidence="6">
    <location>
        <begin position="50"/>
        <end position="74"/>
    </location>
</feature>
<keyword evidence="2 6" id="KW-0812">Transmembrane</keyword>
<dbReference type="PANTHER" id="PTHR31357">
    <property type="entry name" value="SERPENTINE RECEPTOR CLASS ALPHA-10"/>
    <property type="match status" value="1"/>
</dbReference>
<dbReference type="AlphaFoldDB" id="A0A7I4Z4K7"/>
<dbReference type="GO" id="GO:0004984">
    <property type="term" value="F:olfactory receptor activity"/>
    <property type="evidence" value="ECO:0007669"/>
    <property type="project" value="TreeGrafter"/>
</dbReference>
<evidence type="ECO:0000256" key="1">
    <source>
        <dbReference type="ARBA" id="ARBA00004141"/>
    </source>
</evidence>
<evidence type="ECO:0000256" key="3">
    <source>
        <dbReference type="ARBA" id="ARBA00022989"/>
    </source>
</evidence>
<dbReference type="Proteomes" id="UP000025227">
    <property type="component" value="Unplaced"/>
</dbReference>
<protein>
    <submittedName>
        <fullName evidence="8">G_PROTEIN_RECEP_F1_2 domain-containing protein</fullName>
    </submittedName>
</protein>
<evidence type="ECO:0000256" key="4">
    <source>
        <dbReference type="ARBA" id="ARBA00023136"/>
    </source>
</evidence>
<organism evidence="7 8">
    <name type="scientific">Haemonchus contortus</name>
    <name type="common">Barber pole worm</name>
    <dbReference type="NCBI Taxonomy" id="6289"/>
    <lineage>
        <taxon>Eukaryota</taxon>
        <taxon>Metazoa</taxon>
        <taxon>Ecdysozoa</taxon>
        <taxon>Nematoda</taxon>
        <taxon>Chromadorea</taxon>
        <taxon>Rhabditida</taxon>
        <taxon>Rhabditina</taxon>
        <taxon>Rhabditomorpha</taxon>
        <taxon>Strongyloidea</taxon>
        <taxon>Trichostrongylidae</taxon>
        <taxon>Haemonchus</taxon>
    </lineage>
</organism>
<evidence type="ECO:0000256" key="2">
    <source>
        <dbReference type="ARBA" id="ARBA00022692"/>
    </source>
</evidence>
<feature type="transmembrane region" description="Helical" evidence="6">
    <location>
        <begin position="137"/>
        <end position="160"/>
    </location>
</feature>
<proteinExistence type="inferred from homology"/>
<feature type="transmembrane region" description="Helical" evidence="6">
    <location>
        <begin position="12"/>
        <end position="30"/>
    </location>
</feature>
<dbReference type="InterPro" id="IPR051080">
    <property type="entry name" value="Nematode_rcpt-like_serp_alpha"/>
</dbReference>
<sequence>MDTVDTKNSEQFFFQLVSAILLSIAKQYRYCISESSYYCSSLTTENYSNVIVVQIFLFFMLVIAVIVFGLLIFLNRKIRGRISHHVSKKYQATENLRALRVLFPLLILHFIGYPLYFVASIALMWMKEKLGELMFRILLSALYFPSHYCLLSTLVLWYIIRKHKKQRQNEPFCSASQGNRREDDVYFQNYRSMWH</sequence>